<sequence length="319" mass="34891">MASAVVSQLPWSASAQENQRFTRISWVALGLTCLLAVWVYWVELPERPRLEQERIPPQLTKILQAKLPPPKPLEPPKPEPKIEPEPEVKKPIEPKVQPEKPKPVAVKPAPTQAELAEQAKAKAKQTGVLAHADALAALRNKNQVNNQAQTELHQGAGQASQTQRNFVGKVSATASNGINTAALSTDVGAAGELAGRKTTEFVSAEAGLPSLAQQQQTTDDGVRGGRSIESIRQVLDANKSRIYAIYRRALREDPSLQGKVQVRLVIEPDGRLSSVELLSSELKQEELEAKLLSRIRMIEFGADAVDSTVLEYTFNFLPQ</sequence>
<feature type="compositionally biased region" description="Basic and acidic residues" evidence="1">
    <location>
        <begin position="74"/>
        <end position="102"/>
    </location>
</feature>
<feature type="region of interest" description="Disordered" evidence="1">
    <location>
        <begin position="61"/>
        <end position="105"/>
    </location>
</feature>
<proteinExistence type="predicted"/>
<dbReference type="InterPro" id="IPR049806">
    <property type="entry name" value="MasK-like_C"/>
</dbReference>
<dbReference type="Proteomes" id="UP001596364">
    <property type="component" value="Unassembled WGS sequence"/>
</dbReference>
<organism evidence="3 4">
    <name type="scientific">Pseudobowmanella zhangzhouensis</name>
    <dbReference type="NCBI Taxonomy" id="1537679"/>
    <lineage>
        <taxon>Bacteria</taxon>
        <taxon>Pseudomonadati</taxon>
        <taxon>Pseudomonadota</taxon>
        <taxon>Gammaproteobacteria</taxon>
        <taxon>Alteromonadales</taxon>
        <taxon>Alteromonadaceae</taxon>
    </lineage>
</organism>
<evidence type="ECO:0000256" key="2">
    <source>
        <dbReference type="SAM" id="Phobius"/>
    </source>
</evidence>
<evidence type="ECO:0000313" key="3">
    <source>
        <dbReference type="EMBL" id="MFC6439751.1"/>
    </source>
</evidence>
<keyword evidence="4" id="KW-1185">Reference proteome</keyword>
<dbReference type="EMBL" id="JBHSUS010000001">
    <property type="protein sequence ID" value="MFC6439751.1"/>
    <property type="molecule type" value="Genomic_DNA"/>
</dbReference>
<keyword evidence="2" id="KW-0812">Transmembrane</keyword>
<accession>A0ABW1XJK6</accession>
<gene>
    <name evidence="3" type="ORF">ACFP85_06275</name>
</gene>
<keyword evidence="2" id="KW-0472">Membrane</keyword>
<evidence type="ECO:0000256" key="1">
    <source>
        <dbReference type="SAM" id="MobiDB-lite"/>
    </source>
</evidence>
<reference evidence="4" key="1">
    <citation type="journal article" date="2019" name="Int. J. Syst. Evol. Microbiol.">
        <title>The Global Catalogue of Microorganisms (GCM) 10K type strain sequencing project: providing services to taxonomists for standard genome sequencing and annotation.</title>
        <authorList>
            <consortium name="The Broad Institute Genomics Platform"/>
            <consortium name="The Broad Institute Genome Sequencing Center for Infectious Disease"/>
            <person name="Wu L."/>
            <person name="Ma J."/>
        </authorList>
    </citation>
    <scope>NUCLEOTIDE SEQUENCE [LARGE SCALE GENOMIC DNA]</scope>
    <source>
        <strain evidence="4">CGMCC 1.16031</strain>
    </source>
</reference>
<dbReference type="RefSeq" id="WP_131256642.1">
    <property type="nucleotide sequence ID" value="NZ_JBHSUS010000001.1"/>
</dbReference>
<feature type="transmembrane region" description="Helical" evidence="2">
    <location>
        <begin position="25"/>
        <end position="42"/>
    </location>
</feature>
<protein>
    <submittedName>
        <fullName evidence="3">AgmX/PglI C-terminal domain-containing protein</fullName>
    </submittedName>
</protein>
<evidence type="ECO:0000313" key="4">
    <source>
        <dbReference type="Proteomes" id="UP001596364"/>
    </source>
</evidence>
<comment type="caution">
    <text evidence="3">The sequence shown here is derived from an EMBL/GenBank/DDBJ whole genome shotgun (WGS) entry which is preliminary data.</text>
</comment>
<dbReference type="NCBIfam" id="NF033768">
    <property type="entry name" value="myxo_SS_tail"/>
    <property type="match status" value="1"/>
</dbReference>
<name>A0ABW1XJK6_9ALTE</name>
<keyword evidence="2" id="KW-1133">Transmembrane helix</keyword>